<reference evidence="1" key="1">
    <citation type="journal article" date="2014" name="Nat. Commun.">
        <title>The tobacco genome sequence and its comparison with those of tomato and potato.</title>
        <authorList>
            <person name="Sierro N."/>
            <person name="Battey J.N."/>
            <person name="Ouadi S."/>
            <person name="Bakaher N."/>
            <person name="Bovet L."/>
            <person name="Willig A."/>
            <person name="Goepfert S."/>
            <person name="Peitsch M.C."/>
            <person name="Ivanov N.V."/>
        </authorList>
    </citation>
    <scope>NUCLEOTIDE SEQUENCE [LARGE SCALE GENOMIC DNA]</scope>
</reference>
<gene>
    <name evidence="2" type="primary">LOC107799593</name>
</gene>
<reference evidence="2" key="2">
    <citation type="submission" date="2025-08" db="UniProtKB">
        <authorList>
            <consortium name="RefSeq"/>
        </authorList>
    </citation>
    <scope>IDENTIFICATION</scope>
    <source>
        <tissue evidence="2">Leaf</tissue>
    </source>
</reference>
<proteinExistence type="predicted"/>
<dbReference type="Proteomes" id="UP000790787">
    <property type="component" value="Chromosome 9"/>
</dbReference>
<name>A0AC58RWI4_TOBAC</name>
<sequence>MYDHSLHELWDRCNGIILAWIMNTVSPNLISTVIYASNAHKMWEDLKERFDKVNASRDCYIHKEMATLTQGLNESFEHAKDQVLMTRPLPNINQAYAMIINIETLLSNKTSAGGYRQKNNSGKALVQCDYCNYKGHTRKNCFKLHGYPVGFKPKKKGGPPNTYNNTYANNVTSTGGQYSGGQHCSQPGVPSQAQFFTPEQYSQILQLLNKGNEVAPMANIAKSDTADTYSAMLSTLVDTNWIIDTSATDHMVHNMALLNKCSDLPKETRSKVLLHTGGQVSITKSGESSIFQDRTIHNVLNVPKFKYNMLYVSKITKELSCLAAFFPDFYLFQELFSGKGPYRVSTLYGKRYFLILVDDFSRYTWIFLLSTKADSIVVLKYFSVLVRNQFCCNVKCLRTDNGYEFVNTHINSLLKDFGIVHQSSCVYTPQQNGIVERRHRYILDMDRALRFQAFIPLKFWGECVSTAVYLLNRLPTALLKGKSPFEKLFLRPPSLHHLRVFGSLCYATNVRRQINSVLEHFL</sequence>
<keyword evidence="1" id="KW-1185">Reference proteome</keyword>
<dbReference type="RefSeq" id="XP_075077085.1">
    <property type="nucleotide sequence ID" value="XM_075220984.1"/>
</dbReference>
<accession>A0AC58RWI4</accession>
<evidence type="ECO:0000313" key="1">
    <source>
        <dbReference type="Proteomes" id="UP000790787"/>
    </source>
</evidence>
<organism evidence="1 2">
    <name type="scientific">Nicotiana tabacum</name>
    <name type="common">Common tobacco</name>
    <dbReference type="NCBI Taxonomy" id="4097"/>
    <lineage>
        <taxon>Eukaryota</taxon>
        <taxon>Viridiplantae</taxon>
        <taxon>Streptophyta</taxon>
        <taxon>Embryophyta</taxon>
        <taxon>Tracheophyta</taxon>
        <taxon>Spermatophyta</taxon>
        <taxon>Magnoliopsida</taxon>
        <taxon>eudicotyledons</taxon>
        <taxon>Gunneridae</taxon>
        <taxon>Pentapetalae</taxon>
        <taxon>asterids</taxon>
        <taxon>lamiids</taxon>
        <taxon>Solanales</taxon>
        <taxon>Solanaceae</taxon>
        <taxon>Nicotianoideae</taxon>
        <taxon>Nicotianeae</taxon>
        <taxon>Nicotiana</taxon>
    </lineage>
</organism>
<protein>
    <submittedName>
        <fullName evidence="2">Uncharacterized protein LOC107799593</fullName>
    </submittedName>
</protein>
<evidence type="ECO:0000313" key="2">
    <source>
        <dbReference type="RefSeq" id="XP_075077085.1"/>
    </source>
</evidence>